<evidence type="ECO:0000256" key="10">
    <source>
        <dbReference type="ARBA" id="ARBA00022771"/>
    </source>
</evidence>
<evidence type="ECO:0000256" key="6">
    <source>
        <dbReference type="ARBA" id="ARBA00022679"/>
    </source>
</evidence>
<evidence type="ECO:0000256" key="16">
    <source>
        <dbReference type="SAM" id="MobiDB-lite"/>
    </source>
</evidence>
<dbReference type="Pfam" id="PF05206">
    <property type="entry name" value="TRM13"/>
    <property type="match status" value="1"/>
</dbReference>
<dbReference type="Proteomes" id="UP001150925">
    <property type="component" value="Unassembled WGS sequence"/>
</dbReference>
<keyword evidence="19" id="KW-1185">Reference proteome</keyword>
<comment type="catalytic activity">
    <reaction evidence="13 15">
        <text>cytidine(4) in tRNA(Gly)(GCC) + S-adenosyl-L-methionine = 2'-O-methylcytidine(4) in tRNA(Gly)(GCC) + S-adenosyl-L-homocysteine + H(+)</text>
        <dbReference type="Rhea" id="RHEA:43192"/>
        <dbReference type="Rhea" id="RHEA-COMP:10399"/>
        <dbReference type="Rhea" id="RHEA-COMP:10400"/>
        <dbReference type="ChEBI" id="CHEBI:15378"/>
        <dbReference type="ChEBI" id="CHEBI:57856"/>
        <dbReference type="ChEBI" id="CHEBI:59789"/>
        <dbReference type="ChEBI" id="CHEBI:74495"/>
        <dbReference type="ChEBI" id="CHEBI:82748"/>
        <dbReference type="EC" id="2.1.1.225"/>
    </reaction>
</comment>
<dbReference type="AlphaFoldDB" id="A0A9W8AWS1"/>
<dbReference type="InterPro" id="IPR021721">
    <property type="entry name" value="Znf_CCCH-type_TRM13"/>
</dbReference>
<dbReference type="InterPro" id="IPR007871">
    <property type="entry name" value="Methyltransferase_TRM13"/>
</dbReference>
<dbReference type="PANTHER" id="PTHR12998">
    <property type="entry name" value="TRNA:M(4)X MODIFICATION ENZYME TRM13 HOMOLOG"/>
    <property type="match status" value="1"/>
</dbReference>
<dbReference type="OrthoDB" id="258806at2759"/>
<evidence type="ECO:0000256" key="4">
    <source>
        <dbReference type="ARBA" id="ARBA00015883"/>
    </source>
</evidence>
<keyword evidence="10 15" id="KW-0863">Zinc-finger</keyword>
<evidence type="ECO:0000256" key="5">
    <source>
        <dbReference type="ARBA" id="ARBA00022603"/>
    </source>
</evidence>
<keyword evidence="5 15" id="KW-0489">Methyltransferase</keyword>
<dbReference type="EC" id="2.1.1.225" evidence="3 15"/>
<dbReference type="GO" id="GO:0106050">
    <property type="term" value="F:tRNA 2'-O-methyltransferase activity"/>
    <property type="evidence" value="ECO:0007669"/>
    <property type="project" value="UniProtKB-UniRule"/>
</dbReference>
<feature type="region of interest" description="Disordered" evidence="16">
    <location>
        <begin position="1"/>
        <end position="28"/>
    </location>
</feature>
<keyword evidence="7 15" id="KW-0949">S-adenosyl-L-methionine</keyword>
<evidence type="ECO:0000313" key="19">
    <source>
        <dbReference type="Proteomes" id="UP001150925"/>
    </source>
</evidence>
<reference evidence="18" key="1">
    <citation type="submission" date="2022-07" db="EMBL/GenBank/DDBJ databases">
        <title>Phylogenomic reconstructions and comparative analyses of Kickxellomycotina fungi.</title>
        <authorList>
            <person name="Reynolds N.K."/>
            <person name="Stajich J.E."/>
            <person name="Barry K."/>
            <person name="Grigoriev I.V."/>
            <person name="Crous P."/>
            <person name="Smith M.E."/>
        </authorList>
    </citation>
    <scope>NUCLEOTIDE SEQUENCE</scope>
    <source>
        <strain evidence="18">RSA 1196</strain>
    </source>
</reference>
<dbReference type="GO" id="GO:0008270">
    <property type="term" value="F:zinc ion binding"/>
    <property type="evidence" value="ECO:0007669"/>
    <property type="project" value="UniProtKB-KW"/>
</dbReference>
<dbReference type="EMBL" id="JANBPY010000366">
    <property type="protein sequence ID" value="KAJ1967270.1"/>
    <property type="molecule type" value="Genomic_DNA"/>
</dbReference>
<evidence type="ECO:0000313" key="18">
    <source>
        <dbReference type="EMBL" id="KAJ1967270.1"/>
    </source>
</evidence>
<feature type="region of interest" description="Disordered" evidence="16">
    <location>
        <begin position="178"/>
        <end position="215"/>
    </location>
</feature>
<sequence>MSDSQPTTARESKRPKNERPSPPEEPGRCHFFVARRNRYCTLRTKATESYCGEHAVFASTGSQTAVLKRVPCPLDPSHTINIKDLEKHMKYRCNSRPPEVLPAYYKENFNTIRQPDAARAVGGVDPLTIHSLNLGTTENRTATNSINVTFAYKKRSKLYHELIQQKLGKTLTVQLPSQTTTTVNGDTRPNDDVTVDSKASTVEPSQNPSDTTNSELQVQLTPSSTKLTAATPTLVPFPTLSWKLVRSLADRARATYEAQVSHYQALLPPATLQALPADTLFRTEILDHPALTGQRQKKTWVKHVVQQASLLGQMEKHGLLNPLYHFVEFGAGKGELTTYVQHALVGETTTPKSKAEVVPCETPVPFTLVDRRNFRNKFDKFASHTVQRLEIDIKDLDLAAVDGLLDRPIVAYSKHLCGAATDLTLRCLEQFQRKGGRVAGVLIALCCHHACDQALYVNPDYLERANVDDEFFQRLTSMSGWATCGKPKQRGSSNLRSNQGDDNEEAQYLMDCTEREVVGRQCKRILDFGRAEYLKNNLALNPELIYYITQEASLENLALIALPASVSASDS</sequence>
<gene>
    <name evidence="18" type="primary">TRM13</name>
    <name evidence="18" type="ORF">IWQ62_001962</name>
</gene>
<evidence type="ECO:0000259" key="17">
    <source>
        <dbReference type="PROSITE" id="PS51800"/>
    </source>
</evidence>
<comment type="catalytic activity">
    <reaction evidence="12 15">
        <text>cytidine(4) in tRNA(Pro) + S-adenosyl-L-methionine = 2'-O-methylcytidine(4) in tRNA(Pro) + S-adenosyl-L-homocysteine + H(+)</text>
        <dbReference type="Rhea" id="RHEA:32767"/>
        <dbReference type="Rhea" id="RHEA-COMP:10397"/>
        <dbReference type="Rhea" id="RHEA-COMP:10398"/>
        <dbReference type="ChEBI" id="CHEBI:15378"/>
        <dbReference type="ChEBI" id="CHEBI:57856"/>
        <dbReference type="ChEBI" id="CHEBI:59789"/>
        <dbReference type="ChEBI" id="CHEBI:74495"/>
        <dbReference type="ChEBI" id="CHEBI:82748"/>
        <dbReference type="EC" id="2.1.1.225"/>
    </reaction>
</comment>
<comment type="function">
    <text evidence="1 15">tRNA methylase which 2'-O-methylates cytidine(4) in tRNA(Pro) and tRNA(Gly)(GCC), and adenosine(4) in tRNA(His).</text>
</comment>
<dbReference type="Pfam" id="PF11722">
    <property type="entry name" value="zf-TRM13_CCCH"/>
    <property type="match status" value="1"/>
</dbReference>
<comment type="catalytic activity">
    <reaction evidence="14 15">
        <text>adenosine(4) in tRNA(His) + S-adenosyl-L-methionine = 2'-O-methyladenosine(4) in tRNA(His) + S-adenosyl-L-homocysteine + H(+)</text>
        <dbReference type="Rhea" id="RHEA:43196"/>
        <dbReference type="Rhea" id="RHEA-COMP:10401"/>
        <dbReference type="Rhea" id="RHEA-COMP:10402"/>
        <dbReference type="ChEBI" id="CHEBI:15378"/>
        <dbReference type="ChEBI" id="CHEBI:57856"/>
        <dbReference type="ChEBI" id="CHEBI:59789"/>
        <dbReference type="ChEBI" id="CHEBI:74411"/>
        <dbReference type="ChEBI" id="CHEBI:74477"/>
        <dbReference type="EC" id="2.1.1.225"/>
    </reaction>
</comment>
<keyword evidence="9 15" id="KW-0479">Metal-binding</keyword>
<protein>
    <recommendedName>
        <fullName evidence="4 15">tRNA:m(4)X modification enzyme TRM13</fullName>
        <ecNumber evidence="3 15">2.1.1.225</ecNumber>
    </recommendedName>
</protein>
<keyword evidence="8 15" id="KW-0819">tRNA processing</keyword>
<evidence type="ECO:0000256" key="15">
    <source>
        <dbReference type="RuleBase" id="RU367103"/>
    </source>
</evidence>
<evidence type="ECO:0000256" key="12">
    <source>
        <dbReference type="ARBA" id="ARBA00048165"/>
    </source>
</evidence>
<evidence type="ECO:0000256" key="1">
    <source>
        <dbReference type="ARBA" id="ARBA00002267"/>
    </source>
</evidence>
<evidence type="ECO:0000256" key="13">
    <source>
        <dbReference type="ARBA" id="ARBA00048635"/>
    </source>
</evidence>
<name>A0A9W8AWS1_9FUNG</name>
<evidence type="ECO:0000256" key="9">
    <source>
        <dbReference type="ARBA" id="ARBA00022723"/>
    </source>
</evidence>
<proteinExistence type="inferred from homology"/>
<evidence type="ECO:0000256" key="11">
    <source>
        <dbReference type="ARBA" id="ARBA00022833"/>
    </source>
</evidence>
<feature type="compositionally biased region" description="Polar residues" evidence="16">
    <location>
        <begin position="178"/>
        <end position="187"/>
    </location>
</feature>
<dbReference type="PROSITE" id="PS51800">
    <property type="entry name" value="ZF_CHHC_U11_48K"/>
    <property type="match status" value="1"/>
</dbReference>
<keyword evidence="11 15" id="KW-0862">Zinc</keyword>
<feature type="domain" description="CHHC U11-48K-type" evidence="17">
    <location>
        <begin position="69"/>
        <end position="96"/>
    </location>
</feature>
<evidence type="ECO:0000256" key="7">
    <source>
        <dbReference type="ARBA" id="ARBA00022691"/>
    </source>
</evidence>
<comment type="similarity">
    <text evidence="2 15">Belongs to the methyltransferase TRM13 family.</text>
</comment>
<evidence type="ECO:0000256" key="2">
    <source>
        <dbReference type="ARBA" id="ARBA00005265"/>
    </source>
</evidence>
<evidence type="ECO:0000256" key="8">
    <source>
        <dbReference type="ARBA" id="ARBA00022694"/>
    </source>
</evidence>
<accession>A0A9W8AWS1</accession>
<dbReference type="InterPro" id="IPR022776">
    <property type="entry name" value="TRM13/UPF0224_CHHC_Znf_dom"/>
</dbReference>
<comment type="caution">
    <text evidence="18">The sequence shown here is derived from an EMBL/GenBank/DDBJ whole genome shotgun (WGS) entry which is preliminary data.</text>
</comment>
<dbReference type="Pfam" id="PF05253">
    <property type="entry name" value="zf-U11-48K"/>
    <property type="match status" value="1"/>
</dbReference>
<evidence type="ECO:0000256" key="3">
    <source>
        <dbReference type="ARBA" id="ARBA00012810"/>
    </source>
</evidence>
<feature type="compositionally biased region" description="Polar residues" evidence="16">
    <location>
        <begin position="197"/>
        <end position="215"/>
    </location>
</feature>
<evidence type="ECO:0000256" key="14">
    <source>
        <dbReference type="ARBA" id="ARBA00049393"/>
    </source>
</evidence>
<feature type="compositionally biased region" description="Basic and acidic residues" evidence="16">
    <location>
        <begin position="10"/>
        <end position="28"/>
    </location>
</feature>
<dbReference type="GO" id="GO:0030488">
    <property type="term" value="P:tRNA methylation"/>
    <property type="evidence" value="ECO:0007669"/>
    <property type="project" value="InterPro"/>
</dbReference>
<organism evidence="18 19">
    <name type="scientific">Dispira parvispora</name>
    <dbReference type="NCBI Taxonomy" id="1520584"/>
    <lineage>
        <taxon>Eukaryota</taxon>
        <taxon>Fungi</taxon>
        <taxon>Fungi incertae sedis</taxon>
        <taxon>Zoopagomycota</taxon>
        <taxon>Kickxellomycotina</taxon>
        <taxon>Dimargaritomycetes</taxon>
        <taxon>Dimargaritales</taxon>
        <taxon>Dimargaritaceae</taxon>
        <taxon>Dispira</taxon>
    </lineage>
</organism>
<dbReference type="PANTHER" id="PTHR12998:SF0">
    <property type="entry name" value="TRNA:M(4)X MODIFICATION ENZYME TRM13 HOMOLOG"/>
    <property type="match status" value="1"/>
</dbReference>
<keyword evidence="6 15" id="KW-0808">Transferase</keyword>
<dbReference type="InterPro" id="IPR039044">
    <property type="entry name" value="Trm13"/>
</dbReference>